<proteinExistence type="predicted"/>
<dbReference type="AlphaFoldDB" id="A0AAW1KRG9"/>
<gene>
    <name evidence="1" type="ORF">QE152_g19627</name>
</gene>
<dbReference type="EMBL" id="JASPKY010000187">
    <property type="protein sequence ID" value="KAK9722539.1"/>
    <property type="molecule type" value="Genomic_DNA"/>
</dbReference>
<dbReference type="SUPFAM" id="SSF56112">
    <property type="entry name" value="Protein kinase-like (PK-like)"/>
    <property type="match status" value="1"/>
</dbReference>
<name>A0AAW1KRG9_POPJA</name>
<dbReference type="PANTHER" id="PTHR11012">
    <property type="entry name" value="PROTEIN KINASE-LIKE DOMAIN-CONTAINING"/>
    <property type="match status" value="1"/>
</dbReference>
<evidence type="ECO:0000313" key="2">
    <source>
        <dbReference type="Proteomes" id="UP001458880"/>
    </source>
</evidence>
<keyword evidence="1" id="KW-0418">Kinase</keyword>
<accession>A0AAW1KRG9</accession>
<protein>
    <submittedName>
        <fullName evidence="1">Ecdysteroid kinase-like family</fullName>
    </submittedName>
</protein>
<dbReference type="InterPro" id="IPR011009">
    <property type="entry name" value="Kinase-like_dom_sf"/>
</dbReference>
<dbReference type="Pfam" id="PF02958">
    <property type="entry name" value="EcKL"/>
    <property type="match status" value="1"/>
</dbReference>
<dbReference type="GO" id="GO:0016301">
    <property type="term" value="F:kinase activity"/>
    <property type="evidence" value="ECO:0007669"/>
    <property type="project" value="UniProtKB-KW"/>
</dbReference>
<dbReference type="PANTHER" id="PTHR11012:SF48">
    <property type="entry name" value="CHK KINASE-LIKE DOMAIN-CONTAINING PROTEIN-RELATED"/>
    <property type="match status" value="1"/>
</dbReference>
<sequence length="118" mass="14053">MKSHSRRRNRTSLRKRDCSIDAENLTRISCGFIDKIRELIQPSEIYRNTICHGDLWVANFMYKYENSTPISCRIIDFQTFRYAPPAQDFMTYMYLVADKTVRGTTFRPSVTHHLRRIL</sequence>
<comment type="caution">
    <text evidence="1">The sequence shown here is derived from an EMBL/GenBank/DDBJ whole genome shotgun (WGS) entry which is preliminary data.</text>
</comment>
<keyword evidence="2" id="KW-1185">Reference proteome</keyword>
<dbReference type="InterPro" id="IPR004119">
    <property type="entry name" value="EcKL"/>
</dbReference>
<evidence type="ECO:0000313" key="1">
    <source>
        <dbReference type="EMBL" id="KAK9722539.1"/>
    </source>
</evidence>
<reference evidence="1 2" key="1">
    <citation type="journal article" date="2024" name="BMC Genomics">
        <title>De novo assembly and annotation of Popillia japonica's genome with initial clues to its potential as an invasive pest.</title>
        <authorList>
            <person name="Cucini C."/>
            <person name="Boschi S."/>
            <person name="Funari R."/>
            <person name="Cardaioli E."/>
            <person name="Iannotti N."/>
            <person name="Marturano G."/>
            <person name="Paoli F."/>
            <person name="Bruttini M."/>
            <person name="Carapelli A."/>
            <person name="Frati F."/>
            <person name="Nardi F."/>
        </authorList>
    </citation>
    <scope>NUCLEOTIDE SEQUENCE [LARGE SCALE GENOMIC DNA]</scope>
    <source>
        <strain evidence="1">DMR45628</strain>
    </source>
</reference>
<dbReference type="Proteomes" id="UP001458880">
    <property type="component" value="Unassembled WGS sequence"/>
</dbReference>
<dbReference type="Gene3D" id="3.90.1200.10">
    <property type="match status" value="1"/>
</dbReference>
<keyword evidence="1" id="KW-0808">Transferase</keyword>
<organism evidence="1 2">
    <name type="scientific">Popillia japonica</name>
    <name type="common">Japanese beetle</name>
    <dbReference type="NCBI Taxonomy" id="7064"/>
    <lineage>
        <taxon>Eukaryota</taxon>
        <taxon>Metazoa</taxon>
        <taxon>Ecdysozoa</taxon>
        <taxon>Arthropoda</taxon>
        <taxon>Hexapoda</taxon>
        <taxon>Insecta</taxon>
        <taxon>Pterygota</taxon>
        <taxon>Neoptera</taxon>
        <taxon>Endopterygota</taxon>
        <taxon>Coleoptera</taxon>
        <taxon>Polyphaga</taxon>
        <taxon>Scarabaeiformia</taxon>
        <taxon>Scarabaeidae</taxon>
        <taxon>Rutelinae</taxon>
        <taxon>Popillia</taxon>
    </lineage>
</organism>